<accession>A0A8T0DFX5</accession>
<evidence type="ECO:0000313" key="2">
    <source>
        <dbReference type="EMBL" id="KAF8565844.1"/>
    </source>
</evidence>
<comment type="caution">
    <text evidence="2">The sequence shown here is derived from an EMBL/GenBank/DDBJ whole genome shotgun (WGS) entry which is preliminary data.</text>
</comment>
<gene>
    <name evidence="2" type="ORF">P879_06333</name>
</gene>
<dbReference type="InterPro" id="IPR015943">
    <property type="entry name" value="WD40/YVTN_repeat-like_dom_sf"/>
</dbReference>
<dbReference type="Proteomes" id="UP000699462">
    <property type="component" value="Unassembled WGS sequence"/>
</dbReference>
<dbReference type="Pfam" id="PF12937">
    <property type="entry name" value="F-box-like"/>
    <property type="match status" value="1"/>
</dbReference>
<feature type="domain" description="F-box" evidence="1">
    <location>
        <begin position="33"/>
        <end position="78"/>
    </location>
</feature>
<dbReference type="SMART" id="SM00256">
    <property type="entry name" value="FBOX"/>
    <property type="match status" value="1"/>
</dbReference>
<evidence type="ECO:0000313" key="3">
    <source>
        <dbReference type="Proteomes" id="UP000699462"/>
    </source>
</evidence>
<dbReference type="InterPro" id="IPR001680">
    <property type="entry name" value="WD40_rpt"/>
</dbReference>
<dbReference type="PROSITE" id="PS50181">
    <property type="entry name" value="FBOX"/>
    <property type="match status" value="1"/>
</dbReference>
<dbReference type="OrthoDB" id="2305498at2759"/>
<sequence>LSTIILRRLQKQRRLPCTSVQLLQIHGHRTYRMVTIDCLPFEIFRLICLFLNAFDLLSLKQVCQKFNKLLGSNFWKRRLLGFSSGDYPCLPNKEVNWVDVSIERDRHLILFGPNSACSQFVRPEATSFGIDAMHIPPIAPELLILGDRGRVISVFSLKSVSNSETWTPLSTDARLHSGWIWSIKSLGNSVVTGSWDGNLRHWILSNTGISPQSVYKLGAHVLCSTFLDWNTVAASSNSFVHIIDLRVSGCGQPVARLRHRKAVLCMDSRVTPASNNQSTPWGGLEFSTLAAGDHVSSCPQSISDLSSIGGSDENLSTILCLAEAESLVTSGLDGPSACGESVENVETAAFLNESFKSECPPSGFSTCMTLFTGSNDRTLAGWDLRNLSVPAKTYEFNNYPRKMSLLDNDELWVAEPPNLVHVFDLRDGRLDRVYTTDLPGWTRGFGDLVATPGCIFVSGLHGTVEAFHPTNPLVPMGPKPLAERLSQNPTAMAVSQGLLAVGSGDGTVYIWASDQHMNNLSC</sequence>
<dbReference type="CDD" id="cd09917">
    <property type="entry name" value="F-box_SF"/>
    <property type="match status" value="1"/>
</dbReference>
<organism evidence="2 3">
    <name type="scientific">Paragonimus westermani</name>
    <dbReference type="NCBI Taxonomy" id="34504"/>
    <lineage>
        <taxon>Eukaryota</taxon>
        <taxon>Metazoa</taxon>
        <taxon>Spiralia</taxon>
        <taxon>Lophotrochozoa</taxon>
        <taxon>Platyhelminthes</taxon>
        <taxon>Trematoda</taxon>
        <taxon>Digenea</taxon>
        <taxon>Plagiorchiida</taxon>
        <taxon>Troglotremata</taxon>
        <taxon>Troglotrematidae</taxon>
        <taxon>Paragonimus</taxon>
    </lineage>
</organism>
<name>A0A8T0DFX5_9TREM</name>
<dbReference type="SUPFAM" id="SSF81383">
    <property type="entry name" value="F-box domain"/>
    <property type="match status" value="1"/>
</dbReference>
<dbReference type="InterPro" id="IPR036322">
    <property type="entry name" value="WD40_repeat_dom_sf"/>
</dbReference>
<dbReference type="InterPro" id="IPR036047">
    <property type="entry name" value="F-box-like_dom_sf"/>
</dbReference>
<dbReference type="AlphaFoldDB" id="A0A8T0DFX5"/>
<dbReference type="EMBL" id="JTDF01006007">
    <property type="protein sequence ID" value="KAF8565844.1"/>
    <property type="molecule type" value="Genomic_DNA"/>
</dbReference>
<dbReference type="InterPro" id="IPR001810">
    <property type="entry name" value="F-box_dom"/>
</dbReference>
<dbReference type="SMART" id="SM00320">
    <property type="entry name" value="WD40"/>
    <property type="match status" value="3"/>
</dbReference>
<reference evidence="2 3" key="1">
    <citation type="submission" date="2019-07" db="EMBL/GenBank/DDBJ databases">
        <title>Annotation for the trematode Paragonimus westermani.</title>
        <authorList>
            <person name="Choi Y.-J."/>
        </authorList>
    </citation>
    <scope>NUCLEOTIDE SEQUENCE [LARGE SCALE GENOMIC DNA]</scope>
    <source>
        <strain evidence="2">180907_Pwestermani</strain>
    </source>
</reference>
<dbReference type="Gene3D" id="2.130.10.10">
    <property type="entry name" value="YVTN repeat-like/Quinoprotein amine dehydrogenase"/>
    <property type="match status" value="2"/>
</dbReference>
<feature type="non-terminal residue" evidence="2">
    <location>
        <position position="522"/>
    </location>
</feature>
<dbReference type="GO" id="GO:0005634">
    <property type="term" value="C:nucleus"/>
    <property type="evidence" value="ECO:0007669"/>
    <property type="project" value="TreeGrafter"/>
</dbReference>
<evidence type="ECO:0000259" key="1">
    <source>
        <dbReference type="PROSITE" id="PS50181"/>
    </source>
</evidence>
<keyword evidence="3" id="KW-1185">Reference proteome</keyword>
<dbReference type="Gene3D" id="1.20.1280.50">
    <property type="match status" value="1"/>
</dbReference>
<dbReference type="PANTHER" id="PTHR19855:SF11">
    <property type="entry name" value="RIBOSOME BIOGENESIS PROTEIN WDR12"/>
    <property type="match status" value="1"/>
</dbReference>
<dbReference type="PANTHER" id="PTHR19855">
    <property type="entry name" value="WD40 REPEAT PROTEIN 12, 37"/>
    <property type="match status" value="1"/>
</dbReference>
<protein>
    <submittedName>
        <fullName evidence="2">F-box domain protein</fullName>
    </submittedName>
</protein>
<dbReference type="SUPFAM" id="SSF50978">
    <property type="entry name" value="WD40 repeat-like"/>
    <property type="match status" value="1"/>
</dbReference>
<proteinExistence type="predicted"/>